<dbReference type="InterPro" id="IPR017853">
    <property type="entry name" value="GH"/>
</dbReference>
<dbReference type="Gene3D" id="3.20.20.80">
    <property type="entry name" value="Glycosidases"/>
    <property type="match status" value="1"/>
</dbReference>
<proteinExistence type="predicted"/>
<organism evidence="3 4">
    <name type="scientific">Cryptosporangium minutisporangium</name>
    <dbReference type="NCBI Taxonomy" id="113569"/>
    <lineage>
        <taxon>Bacteria</taxon>
        <taxon>Bacillati</taxon>
        <taxon>Actinomycetota</taxon>
        <taxon>Actinomycetes</taxon>
        <taxon>Cryptosporangiales</taxon>
        <taxon>Cryptosporangiaceae</taxon>
        <taxon>Cryptosporangium</taxon>
    </lineage>
</organism>
<keyword evidence="3" id="KW-0378">Hydrolase</keyword>
<dbReference type="InterPro" id="IPR024655">
    <property type="entry name" value="Asl1_glyco_hydro_catalytic"/>
</dbReference>
<protein>
    <submittedName>
        <fullName evidence="3">Glycoside hydrolase family protein</fullName>
    </submittedName>
</protein>
<feature type="domain" description="Asl1-like glycosyl hydrolase catalytic" evidence="2">
    <location>
        <begin position="110"/>
        <end position="333"/>
    </location>
</feature>
<dbReference type="SUPFAM" id="SSF51445">
    <property type="entry name" value="(Trans)glycosidases"/>
    <property type="match status" value="1"/>
</dbReference>
<evidence type="ECO:0000259" key="2">
    <source>
        <dbReference type="Pfam" id="PF11790"/>
    </source>
</evidence>
<sequence>MPRSRRRVVLIVALCLGVLVAAVGTRGWVLGGRGGDRAPVAAVIGDASDPATPASTASTARPRVSVGPAQSGVGASPSPRASRTVGGARPVSSKKGAALNPFGAVRSALADARVGWYYNWAADPQGIAAPPGVAFTPMIWGADSVNAATLDAVRQRGDTLLGFNEPDFASQSNLSVDRALALWPQLMATGMRLGSPAPATGGATDGSWFDQFMKGAQSKGYRVDFIALHWYGGDFTTANAVGQLKSYLQTVHDRWRKPIWLTEYALIDFSAGVRFPTPEQQAAFVTASTAMLDSLSYVERYSWFLFSPPRDGGGSGTSLYTAAGTPTRLGTAYRAAG</sequence>
<dbReference type="EMBL" id="BAAAYN010000011">
    <property type="protein sequence ID" value="GAA3385045.1"/>
    <property type="molecule type" value="Genomic_DNA"/>
</dbReference>
<keyword evidence="4" id="KW-1185">Reference proteome</keyword>
<dbReference type="Pfam" id="PF11790">
    <property type="entry name" value="Glyco_hydro_cc"/>
    <property type="match status" value="1"/>
</dbReference>
<evidence type="ECO:0000313" key="4">
    <source>
        <dbReference type="Proteomes" id="UP001501676"/>
    </source>
</evidence>
<dbReference type="InterPro" id="IPR053183">
    <property type="entry name" value="ASL1"/>
</dbReference>
<comment type="caution">
    <text evidence="3">The sequence shown here is derived from an EMBL/GenBank/DDBJ whole genome shotgun (WGS) entry which is preliminary data.</text>
</comment>
<gene>
    <name evidence="3" type="ORF">GCM10020369_17020</name>
</gene>
<reference evidence="4" key="1">
    <citation type="journal article" date="2019" name="Int. J. Syst. Evol. Microbiol.">
        <title>The Global Catalogue of Microorganisms (GCM) 10K type strain sequencing project: providing services to taxonomists for standard genome sequencing and annotation.</title>
        <authorList>
            <consortium name="The Broad Institute Genomics Platform"/>
            <consortium name="The Broad Institute Genome Sequencing Center for Infectious Disease"/>
            <person name="Wu L."/>
            <person name="Ma J."/>
        </authorList>
    </citation>
    <scope>NUCLEOTIDE SEQUENCE [LARGE SCALE GENOMIC DNA]</scope>
    <source>
        <strain evidence="4">JCM 9458</strain>
    </source>
</reference>
<feature type="region of interest" description="Disordered" evidence="1">
    <location>
        <begin position="46"/>
        <end position="93"/>
    </location>
</feature>
<dbReference type="GO" id="GO:0016787">
    <property type="term" value="F:hydrolase activity"/>
    <property type="evidence" value="ECO:0007669"/>
    <property type="project" value="UniProtKB-KW"/>
</dbReference>
<evidence type="ECO:0000256" key="1">
    <source>
        <dbReference type="SAM" id="MobiDB-lite"/>
    </source>
</evidence>
<name>A0ABP6SUP8_9ACTN</name>
<accession>A0ABP6SUP8</accession>
<evidence type="ECO:0000313" key="3">
    <source>
        <dbReference type="EMBL" id="GAA3385045.1"/>
    </source>
</evidence>
<dbReference type="PANTHER" id="PTHR34154">
    <property type="entry name" value="ALKALI-SENSITIVE LINKAGE PROTEIN 1"/>
    <property type="match status" value="1"/>
</dbReference>
<dbReference type="RefSeq" id="WP_345727445.1">
    <property type="nucleotide sequence ID" value="NZ_BAAAYN010000011.1"/>
</dbReference>
<feature type="compositionally biased region" description="Low complexity" evidence="1">
    <location>
        <begin position="46"/>
        <end position="63"/>
    </location>
</feature>
<dbReference type="Proteomes" id="UP001501676">
    <property type="component" value="Unassembled WGS sequence"/>
</dbReference>
<dbReference type="PANTHER" id="PTHR34154:SF3">
    <property type="entry name" value="ALKALI-SENSITIVE LINKAGE PROTEIN 1"/>
    <property type="match status" value="1"/>
</dbReference>